<evidence type="ECO:0000256" key="7">
    <source>
        <dbReference type="ARBA" id="ARBA00023239"/>
    </source>
</evidence>
<dbReference type="EC" id="4.1.2.13" evidence="4"/>
<comment type="similarity">
    <text evidence="3">Belongs to the class I fructose-bisphosphate aldolase family.</text>
</comment>
<name>A0A154PQF9_DUFNO</name>
<evidence type="ECO:0000256" key="1">
    <source>
        <dbReference type="ARBA" id="ARBA00000441"/>
    </source>
</evidence>
<evidence type="ECO:0000256" key="2">
    <source>
        <dbReference type="ARBA" id="ARBA00004714"/>
    </source>
</evidence>
<comment type="catalytic activity">
    <reaction evidence="1">
        <text>beta-D-fructose 1,6-bisphosphate = D-glyceraldehyde 3-phosphate + dihydroxyacetone phosphate</text>
        <dbReference type="Rhea" id="RHEA:14729"/>
        <dbReference type="ChEBI" id="CHEBI:32966"/>
        <dbReference type="ChEBI" id="CHEBI:57642"/>
        <dbReference type="ChEBI" id="CHEBI:59776"/>
        <dbReference type="EC" id="4.1.2.13"/>
    </reaction>
</comment>
<dbReference type="GO" id="GO:0006096">
    <property type="term" value="P:glycolytic process"/>
    <property type="evidence" value="ECO:0007669"/>
    <property type="project" value="UniProtKB-UniPathway"/>
</dbReference>
<dbReference type="GO" id="GO:0004332">
    <property type="term" value="F:fructose-bisphosphate aldolase activity"/>
    <property type="evidence" value="ECO:0007669"/>
    <property type="project" value="UniProtKB-EC"/>
</dbReference>
<dbReference type="UniPathway" id="UPA00109">
    <property type="reaction ID" value="UER00183"/>
</dbReference>
<keyword evidence="7" id="KW-0456">Lyase</keyword>
<dbReference type="PANTHER" id="PTHR11627">
    <property type="entry name" value="FRUCTOSE-BISPHOSPHATE ALDOLASE"/>
    <property type="match status" value="1"/>
</dbReference>
<protein>
    <recommendedName>
        <fullName evidence="5">Fructose-bisphosphate aldolase</fullName>
        <ecNumber evidence="4">4.1.2.13</ecNumber>
    </recommendedName>
</protein>
<dbReference type="AlphaFoldDB" id="A0A154PQF9"/>
<dbReference type="SUPFAM" id="SSF51569">
    <property type="entry name" value="Aldolase"/>
    <property type="match status" value="1"/>
</dbReference>
<gene>
    <name evidence="8" type="ORF">WN55_06498</name>
</gene>
<evidence type="ECO:0000256" key="4">
    <source>
        <dbReference type="ARBA" id="ARBA00013068"/>
    </source>
</evidence>
<dbReference type="EMBL" id="KQ435028">
    <property type="protein sequence ID" value="KZC13967.1"/>
    <property type="molecule type" value="Genomic_DNA"/>
</dbReference>
<evidence type="ECO:0000256" key="6">
    <source>
        <dbReference type="ARBA" id="ARBA00023152"/>
    </source>
</evidence>
<evidence type="ECO:0000256" key="3">
    <source>
        <dbReference type="ARBA" id="ARBA00010387"/>
    </source>
</evidence>
<sequence length="366" mass="40446">SCNVQLLSPVTKYTELNPALCAELQKIVDTILTPGKGIIACDESPESLDKRFEELGIANTETARRDYRQMLFSTDQSQLTKYISGVILHTETVHQKTTEGADFIDFLRQRNIVPGVKVDKGLVDLFGTKNEKIAQGLDSLEERCIQYKRDGCHFAKWRCTYIISDTTPSQLALIANANVLARYASICQSARIVPIIEPEVLNVGKHGINKALEVHEEVLSVLFRTLNEHHVYLEGAILKPAMVLSGIKNTANCTPQVVAEYTLTALQRTVPSAIPGIVFLSGGQSDTEAVMNLNAICAYEGKKPWKITFCYGRALQNKPMSIWKGQTENVQEAQAALIERATLCSEASFGKMQLNSLCTKKVSNAH</sequence>
<dbReference type="Proteomes" id="UP000076502">
    <property type="component" value="Unassembled WGS sequence"/>
</dbReference>
<dbReference type="FunFam" id="3.20.20.70:FF:000140">
    <property type="entry name" value="Fructose-bisphosphate aldolase"/>
    <property type="match status" value="1"/>
</dbReference>
<reference evidence="8 9" key="1">
    <citation type="submission" date="2015-07" db="EMBL/GenBank/DDBJ databases">
        <title>The genome of Dufourea novaeangliae.</title>
        <authorList>
            <person name="Pan H."/>
            <person name="Kapheim K."/>
        </authorList>
    </citation>
    <scope>NUCLEOTIDE SEQUENCE [LARGE SCALE GENOMIC DNA]</scope>
    <source>
        <strain evidence="8">0120121106</strain>
        <tissue evidence="8">Whole body</tissue>
    </source>
</reference>
<dbReference type="InterPro" id="IPR013785">
    <property type="entry name" value="Aldolase_TIM"/>
</dbReference>
<evidence type="ECO:0000313" key="8">
    <source>
        <dbReference type="EMBL" id="KZC13967.1"/>
    </source>
</evidence>
<comment type="pathway">
    <text evidence="2">Carbohydrate degradation; glycolysis; D-glyceraldehyde 3-phosphate and glycerone phosphate from D-glucose: step 4/4.</text>
</comment>
<organism evidence="8 9">
    <name type="scientific">Dufourea novaeangliae</name>
    <name type="common">Sweat bee</name>
    <dbReference type="NCBI Taxonomy" id="178035"/>
    <lineage>
        <taxon>Eukaryota</taxon>
        <taxon>Metazoa</taxon>
        <taxon>Ecdysozoa</taxon>
        <taxon>Arthropoda</taxon>
        <taxon>Hexapoda</taxon>
        <taxon>Insecta</taxon>
        <taxon>Pterygota</taxon>
        <taxon>Neoptera</taxon>
        <taxon>Endopterygota</taxon>
        <taxon>Hymenoptera</taxon>
        <taxon>Apocrita</taxon>
        <taxon>Aculeata</taxon>
        <taxon>Apoidea</taxon>
        <taxon>Anthophila</taxon>
        <taxon>Halictidae</taxon>
        <taxon>Rophitinae</taxon>
        <taxon>Dufourea</taxon>
    </lineage>
</organism>
<feature type="non-terminal residue" evidence="8">
    <location>
        <position position="1"/>
    </location>
</feature>
<keyword evidence="6" id="KW-0324">Glycolysis</keyword>
<dbReference type="Gene3D" id="3.20.20.70">
    <property type="entry name" value="Aldolase class I"/>
    <property type="match status" value="1"/>
</dbReference>
<keyword evidence="9" id="KW-1185">Reference proteome</keyword>
<dbReference type="Pfam" id="PF00274">
    <property type="entry name" value="Glycolytic"/>
    <property type="match status" value="1"/>
</dbReference>
<dbReference type="OrthoDB" id="36455at2759"/>
<evidence type="ECO:0000256" key="5">
    <source>
        <dbReference type="ARBA" id="ARBA00013779"/>
    </source>
</evidence>
<evidence type="ECO:0000313" key="9">
    <source>
        <dbReference type="Proteomes" id="UP000076502"/>
    </source>
</evidence>
<dbReference type="InterPro" id="IPR000741">
    <property type="entry name" value="FBA_I"/>
</dbReference>
<dbReference type="NCBIfam" id="NF033379">
    <property type="entry name" value="FrucBisAld_I"/>
    <property type="match status" value="1"/>
</dbReference>
<accession>A0A154PQF9</accession>
<dbReference type="STRING" id="178035.A0A154PQF9"/>
<proteinExistence type="inferred from homology"/>